<name>X1IPF6_9ZZZZ</name>
<evidence type="ECO:0000313" key="6">
    <source>
        <dbReference type="EMBL" id="GAH59433.1"/>
    </source>
</evidence>
<gene>
    <name evidence="6" type="ORF">S03H2_38859</name>
</gene>
<dbReference type="SUPFAM" id="SSF64484">
    <property type="entry name" value="beta and beta-prime subunits of DNA dependent RNA-polymerase"/>
    <property type="match status" value="1"/>
</dbReference>
<dbReference type="GO" id="GO:0000428">
    <property type="term" value="C:DNA-directed RNA polymerase complex"/>
    <property type="evidence" value="ECO:0007669"/>
    <property type="project" value="UniProtKB-KW"/>
</dbReference>
<dbReference type="GO" id="GO:0003899">
    <property type="term" value="F:DNA-directed RNA polymerase activity"/>
    <property type="evidence" value="ECO:0007669"/>
    <property type="project" value="UniProtKB-EC"/>
</dbReference>
<comment type="caution">
    <text evidence="6">The sequence shown here is derived from an EMBL/GenBank/DDBJ whole genome shotgun (WGS) entry which is preliminary data.</text>
</comment>
<dbReference type="EMBL" id="BARU01023984">
    <property type="protein sequence ID" value="GAH59433.1"/>
    <property type="molecule type" value="Genomic_DNA"/>
</dbReference>
<reference evidence="6" key="1">
    <citation type="journal article" date="2014" name="Front. Microbiol.">
        <title>High frequency of phylogenetically diverse reductive dehalogenase-homologous genes in deep subseafloor sedimentary metagenomes.</title>
        <authorList>
            <person name="Kawai M."/>
            <person name="Futagami T."/>
            <person name="Toyoda A."/>
            <person name="Takaki Y."/>
            <person name="Nishi S."/>
            <person name="Hori S."/>
            <person name="Arai W."/>
            <person name="Tsubouchi T."/>
            <person name="Morono Y."/>
            <person name="Uchiyama I."/>
            <person name="Ito T."/>
            <person name="Fujiyama A."/>
            <person name="Inagaki F."/>
            <person name="Takami H."/>
        </authorList>
    </citation>
    <scope>NUCLEOTIDE SEQUENCE</scope>
    <source>
        <strain evidence="6">Expedition CK06-06</strain>
    </source>
</reference>
<evidence type="ECO:0000256" key="4">
    <source>
        <dbReference type="ARBA" id="ARBA00022695"/>
    </source>
</evidence>
<keyword evidence="2" id="KW-0240">DNA-directed RNA polymerase</keyword>
<sequence>MSSESYKSISGIRFGLLDPDTIRKLSVERIITPDTYDADGTPVTSGLMDGLLGTI</sequence>
<evidence type="ECO:0000256" key="2">
    <source>
        <dbReference type="ARBA" id="ARBA00022478"/>
    </source>
</evidence>
<keyword evidence="4" id="KW-0548">Nucleotidyltransferase</keyword>
<evidence type="ECO:0000256" key="1">
    <source>
        <dbReference type="ARBA" id="ARBA00012418"/>
    </source>
</evidence>
<keyword evidence="3" id="KW-0808">Transferase</keyword>
<proteinExistence type="predicted"/>
<evidence type="ECO:0000256" key="5">
    <source>
        <dbReference type="ARBA" id="ARBA00023163"/>
    </source>
</evidence>
<dbReference type="InterPro" id="IPR044893">
    <property type="entry name" value="RNA_pol_Rpb1_clamp_domain"/>
</dbReference>
<accession>X1IPF6</accession>
<evidence type="ECO:0000256" key="3">
    <source>
        <dbReference type="ARBA" id="ARBA00022679"/>
    </source>
</evidence>
<dbReference type="Gene3D" id="4.10.860.120">
    <property type="entry name" value="RNA polymerase II, clamp domain"/>
    <property type="match status" value="1"/>
</dbReference>
<organism evidence="6">
    <name type="scientific">marine sediment metagenome</name>
    <dbReference type="NCBI Taxonomy" id="412755"/>
    <lineage>
        <taxon>unclassified sequences</taxon>
        <taxon>metagenomes</taxon>
        <taxon>ecological metagenomes</taxon>
    </lineage>
</organism>
<keyword evidence="5" id="KW-0804">Transcription</keyword>
<feature type="non-terminal residue" evidence="6">
    <location>
        <position position="55"/>
    </location>
</feature>
<dbReference type="AlphaFoldDB" id="X1IPF6"/>
<protein>
    <recommendedName>
        <fullName evidence="1">DNA-directed RNA polymerase</fullName>
        <ecNumber evidence="1">2.7.7.6</ecNumber>
    </recommendedName>
</protein>
<dbReference type="EC" id="2.7.7.6" evidence="1"/>